<name>A0A7J4GV10_9ARCH</name>
<dbReference type="Gene3D" id="1.25.40.10">
    <property type="entry name" value="Tetratricopeptide repeat domain"/>
    <property type="match status" value="1"/>
</dbReference>
<dbReference type="InterPro" id="IPR011990">
    <property type="entry name" value="TPR-like_helical_dom_sf"/>
</dbReference>
<comment type="caution">
    <text evidence="1">The sequence shown here is derived from an EMBL/GenBank/DDBJ whole genome shotgun (WGS) entry which is preliminary data.</text>
</comment>
<organism evidence="1 2">
    <name type="scientific">Marine Group III euryarchaeote</name>
    <dbReference type="NCBI Taxonomy" id="2173149"/>
    <lineage>
        <taxon>Archaea</taxon>
        <taxon>Methanobacteriati</taxon>
        <taxon>Thermoplasmatota</taxon>
        <taxon>Thermoplasmata</taxon>
        <taxon>Candidatus Thermoprofundales</taxon>
    </lineage>
</organism>
<evidence type="ECO:0000313" key="2">
    <source>
        <dbReference type="Proteomes" id="UP000585802"/>
    </source>
</evidence>
<dbReference type="Proteomes" id="UP000585802">
    <property type="component" value="Unassembled WGS sequence"/>
</dbReference>
<dbReference type="SMART" id="SM00671">
    <property type="entry name" value="SEL1"/>
    <property type="match status" value="4"/>
</dbReference>
<dbReference type="SUPFAM" id="SSF81901">
    <property type="entry name" value="HCP-like"/>
    <property type="match status" value="1"/>
</dbReference>
<dbReference type="Pfam" id="PF08238">
    <property type="entry name" value="Sel1"/>
    <property type="match status" value="4"/>
</dbReference>
<reference evidence="2" key="1">
    <citation type="journal article" date="2019" name="bioRxiv">
        <title>Genome diversification in globally distributed novel marine Proteobacteria is linked to environmental adaptation.</title>
        <authorList>
            <person name="Zhou Z."/>
            <person name="Tran P.Q."/>
            <person name="Kieft K."/>
            <person name="Anantharaman K."/>
        </authorList>
    </citation>
    <scope>NUCLEOTIDE SEQUENCE [LARGE SCALE GENOMIC DNA]</scope>
</reference>
<evidence type="ECO:0000313" key="1">
    <source>
        <dbReference type="EMBL" id="HIF37564.1"/>
    </source>
</evidence>
<gene>
    <name evidence="1" type="ORF">EYQ70_04120</name>
</gene>
<dbReference type="PANTHER" id="PTHR11102">
    <property type="entry name" value="SEL-1-LIKE PROTEIN"/>
    <property type="match status" value="1"/>
</dbReference>
<proteinExistence type="predicted"/>
<sequence length="472" mass="54415">MKALICCIALSLVSISSYANQSNLDFQIHNTKIIVKAPYGFYDSSDINPDRVITFSKAMPKGLTTQSVLVPKNDINNKYRYMALVTNDKIDKLKLSKKSFEIIKKGARKKQFSLSRDKERIDKMFSDWSEFMSEFNNHKLEISPNEITPLRIFLDNNEVLGFSAISYLNIFSDDNYSNRAMVSATSLVKVKNKLVNVYVYSKYESIKDIIWVESKAKEFAYLLLDSNKKLEKRQFKGWKIQKYPDKSKKIEREAENERYVLQRQLESKKNKKTVILSNMALGQHCSAGDFFILKHKELLEWKSLAEQGNANAQNCLGLLYDYGDEVRTNYNEAFKWFSKAANQGHAEAQFSLGLLYRTGKGVLKDDKKAVKWYRKSAEQGNVHGQSALGYAYKSGQGVLKDYKNVVKWYSKAGEQGWAPSQFSLAVLFGYGDDVPQDLPKAKYWAKKYYENPNADAGEYIEDLWNTFELWKY</sequence>
<protein>
    <submittedName>
        <fullName evidence="1">Sel1 repeat family protein</fullName>
    </submittedName>
</protein>
<dbReference type="InterPro" id="IPR006597">
    <property type="entry name" value="Sel1-like"/>
</dbReference>
<dbReference type="InterPro" id="IPR050767">
    <property type="entry name" value="Sel1_AlgK"/>
</dbReference>
<dbReference type="PANTHER" id="PTHR11102:SF160">
    <property type="entry name" value="ERAD-ASSOCIATED E3 UBIQUITIN-PROTEIN LIGASE COMPONENT HRD3"/>
    <property type="match status" value="1"/>
</dbReference>
<accession>A0A7J4GV10</accession>
<dbReference type="EMBL" id="DUCX01000068">
    <property type="protein sequence ID" value="HIF37564.1"/>
    <property type="molecule type" value="Genomic_DNA"/>
</dbReference>
<dbReference type="AlphaFoldDB" id="A0A7J4GV10"/>